<dbReference type="PANTHER" id="PTHR43335">
    <property type="entry name" value="ABC TRANSPORTER, ATP-BINDING PROTEIN"/>
    <property type="match status" value="1"/>
</dbReference>
<dbReference type="EMBL" id="CP030759">
    <property type="protein sequence ID" value="AXA35809.1"/>
    <property type="molecule type" value="Genomic_DNA"/>
</dbReference>
<keyword evidence="4 6" id="KW-0067">ATP-binding</keyword>
<dbReference type="GO" id="GO:0005524">
    <property type="term" value="F:ATP binding"/>
    <property type="evidence" value="ECO:0007669"/>
    <property type="project" value="UniProtKB-KW"/>
</dbReference>
<dbReference type="InterPro" id="IPR003439">
    <property type="entry name" value="ABC_transporter-like_ATP-bd"/>
</dbReference>
<dbReference type="KEGG" id="schv:BRCON_1032"/>
<dbReference type="PROSITE" id="PS50893">
    <property type="entry name" value="ABC_TRANSPORTER_2"/>
    <property type="match status" value="1"/>
</dbReference>
<name>A0A2Z4Y488_SUMC1</name>
<dbReference type="CDD" id="cd03230">
    <property type="entry name" value="ABC_DR_subfamily_A"/>
    <property type="match status" value="1"/>
</dbReference>
<feature type="domain" description="ABC transporter" evidence="5">
    <location>
        <begin position="2"/>
        <end position="202"/>
    </location>
</feature>
<sequence>MVGPNGAGKTTLLRTILGFVTPYSGSVKVAGYELPRHSLEARAHLGYMPEVDAFIPKLSAVQLVAYMGELSGLPRGAAMERAHEMLDYTGVGEERYRPLETFSTGMRQRVKLAQAIIHDPQLLLLDEPTSGMDPTGRAQMLDLIRDLVENRGMNVILSTHLLNDVEDLAREIIILSDGRVASRQLRAPHRAAEEQLVYLVRIRGDMKRFGEELAGLGARLVEETAGSNGYVVLPSHAAVDLIFDAAHAAGAMVQRLELVRQKVEDIVLDAIKETTSARL</sequence>
<comment type="similarity">
    <text evidence="1">Belongs to the ABC transporter superfamily.</text>
</comment>
<proteinExistence type="inferred from homology"/>
<organism evidence="6 7">
    <name type="scientific">Sumerlaea chitinivorans</name>
    <dbReference type="NCBI Taxonomy" id="2250252"/>
    <lineage>
        <taxon>Bacteria</taxon>
        <taxon>Candidatus Sumerlaeota</taxon>
        <taxon>Candidatus Sumerlaeia</taxon>
        <taxon>Candidatus Sumerlaeales</taxon>
        <taxon>Candidatus Sumerlaeaceae</taxon>
        <taxon>Candidatus Sumerlaea</taxon>
    </lineage>
</organism>
<evidence type="ECO:0000256" key="4">
    <source>
        <dbReference type="ARBA" id="ARBA00022840"/>
    </source>
</evidence>
<evidence type="ECO:0000256" key="1">
    <source>
        <dbReference type="ARBA" id="ARBA00005417"/>
    </source>
</evidence>
<keyword evidence="3" id="KW-0547">Nucleotide-binding</keyword>
<dbReference type="GO" id="GO:0016887">
    <property type="term" value="F:ATP hydrolysis activity"/>
    <property type="evidence" value="ECO:0007669"/>
    <property type="project" value="InterPro"/>
</dbReference>
<dbReference type="InterPro" id="IPR027417">
    <property type="entry name" value="P-loop_NTPase"/>
</dbReference>
<dbReference type="Pfam" id="PF00005">
    <property type="entry name" value="ABC_tran"/>
    <property type="match status" value="1"/>
</dbReference>
<evidence type="ECO:0000313" key="7">
    <source>
        <dbReference type="Proteomes" id="UP000262583"/>
    </source>
</evidence>
<gene>
    <name evidence="6" type="ORF">BRCON_1032</name>
</gene>
<accession>A0A2Z4Y488</accession>
<evidence type="ECO:0000259" key="5">
    <source>
        <dbReference type="PROSITE" id="PS50893"/>
    </source>
</evidence>
<evidence type="ECO:0000256" key="3">
    <source>
        <dbReference type="ARBA" id="ARBA00022741"/>
    </source>
</evidence>
<dbReference type="PANTHER" id="PTHR43335:SF2">
    <property type="entry name" value="ABC TRANSPORTER, ATP-BINDING PROTEIN"/>
    <property type="match status" value="1"/>
</dbReference>
<evidence type="ECO:0000256" key="2">
    <source>
        <dbReference type="ARBA" id="ARBA00022448"/>
    </source>
</evidence>
<reference evidence="6 7" key="1">
    <citation type="submission" date="2018-05" db="EMBL/GenBank/DDBJ databases">
        <title>A metagenomic window into the 2 km-deep terrestrial subsurface aquifer revealed taxonomically and functionally diverse microbial community comprising novel uncultured bacterial lineages.</title>
        <authorList>
            <person name="Kadnikov V.V."/>
            <person name="Mardanov A.V."/>
            <person name="Beletsky A.V."/>
            <person name="Banks D."/>
            <person name="Pimenov N.V."/>
            <person name="Frank Y.A."/>
            <person name="Karnachuk O.V."/>
            <person name="Ravin N.V."/>
        </authorList>
    </citation>
    <scope>NUCLEOTIDE SEQUENCE [LARGE SCALE GENOMIC DNA]</scope>
    <source>
        <strain evidence="6">BY</strain>
    </source>
</reference>
<keyword evidence="2" id="KW-0813">Transport</keyword>
<dbReference type="SUPFAM" id="SSF52540">
    <property type="entry name" value="P-loop containing nucleoside triphosphate hydrolases"/>
    <property type="match status" value="1"/>
</dbReference>
<dbReference type="Gene3D" id="3.40.50.300">
    <property type="entry name" value="P-loop containing nucleotide triphosphate hydrolases"/>
    <property type="match status" value="1"/>
</dbReference>
<dbReference type="SMART" id="SM00382">
    <property type="entry name" value="AAA"/>
    <property type="match status" value="1"/>
</dbReference>
<dbReference type="Proteomes" id="UP000262583">
    <property type="component" value="Chromosome"/>
</dbReference>
<dbReference type="InterPro" id="IPR003593">
    <property type="entry name" value="AAA+_ATPase"/>
</dbReference>
<evidence type="ECO:0000313" key="6">
    <source>
        <dbReference type="EMBL" id="AXA35809.1"/>
    </source>
</evidence>
<protein>
    <submittedName>
        <fullName evidence="6">ABC transporter ATP-binding protein</fullName>
    </submittedName>
</protein>
<dbReference type="AlphaFoldDB" id="A0A2Z4Y488"/>